<organism evidence="8 9">
    <name type="scientific">Bacillus benzoevorans</name>
    <dbReference type="NCBI Taxonomy" id="1456"/>
    <lineage>
        <taxon>Bacteria</taxon>
        <taxon>Bacillati</taxon>
        <taxon>Bacillota</taxon>
        <taxon>Bacilli</taxon>
        <taxon>Bacillales</taxon>
        <taxon>Bacillaceae</taxon>
        <taxon>Bacillus</taxon>
    </lineage>
</organism>
<proteinExistence type="inferred from homology"/>
<feature type="transmembrane region" description="Helical" evidence="6">
    <location>
        <begin position="210"/>
        <end position="228"/>
    </location>
</feature>
<feature type="transmembrane region" description="Helical" evidence="6">
    <location>
        <begin position="37"/>
        <end position="55"/>
    </location>
</feature>
<feature type="domain" description="EamA" evidence="7">
    <location>
        <begin position="151"/>
        <end position="279"/>
    </location>
</feature>
<dbReference type="AlphaFoldDB" id="A0A7X0LXF0"/>
<dbReference type="GO" id="GO:0016020">
    <property type="term" value="C:membrane"/>
    <property type="evidence" value="ECO:0007669"/>
    <property type="project" value="UniProtKB-SubCell"/>
</dbReference>
<sequence length="281" mass="30991">MFMWLLAAIVTTFCFGINNSLFKWSTMKGMSKVNLQFYFYLLAFILTFIFGFFIMDNLHMNLLSLSLGALIGILNANGNIQMSKAYEKGPASITAPLIASNAVIPVLFAGILFHEQISGLQWSGIICMFIAAAVIQYSPSSKRETEYLPWLYRIILAIASFGLLGLLMKTSSYLHIDSITLLVSMYGGGTCYLAIFLLLRKEKATANEKLVGACIGLISIIGYSSYFFALKSGIASIIFPVVGLNCLIVVLVGCYFFKERLRIYQIAGIFAAVFGLVLTKI</sequence>
<dbReference type="Pfam" id="PF00892">
    <property type="entry name" value="EamA"/>
    <property type="match status" value="2"/>
</dbReference>
<dbReference type="InterPro" id="IPR000620">
    <property type="entry name" value="EamA_dom"/>
</dbReference>
<comment type="subcellular location">
    <subcellularLocation>
        <location evidence="1">Endomembrane system</location>
        <topology evidence="1">Multi-pass membrane protein</topology>
    </subcellularLocation>
</comment>
<evidence type="ECO:0000256" key="3">
    <source>
        <dbReference type="ARBA" id="ARBA00022692"/>
    </source>
</evidence>
<feature type="transmembrane region" description="Helical" evidence="6">
    <location>
        <begin position="6"/>
        <end position="25"/>
    </location>
</feature>
<evidence type="ECO:0000256" key="5">
    <source>
        <dbReference type="ARBA" id="ARBA00023136"/>
    </source>
</evidence>
<feature type="transmembrane region" description="Helical" evidence="6">
    <location>
        <begin position="92"/>
        <end position="113"/>
    </location>
</feature>
<dbReference type="InterPro" id="IPR037185">
    <property type="entry name" value="EmrE-like"/>
</dbReference>
<dbReference type="PANTHER" id="PTHR32322:SF2">
    <property type="entry name" value="EAMA DOMAIN-CONTAINING PROTEIN"/>
    <property type="match status" value="1"/>
</dbReference>
<comment type="similarity">
    <text evidence="2">Belongs to the EamA transporter family.</text>
</comment>
<keyword evidence="9" id="KW-1185">Reference proteome</keyword>
<feature type="transmembrane region" description="Helical" evidence="6">
    <location>
        <begin position="263"/>
        <end position="279"/>
    </location>
</feature>
<evidence type="ECO:0000256" key="6">
    <source>
        <dbReference type="SAM" id="Phobius"/>
    </source>
</evidence>
<keyword evidence="3 6" id="KW-0812">Transmembrane</keyword>
<feature type="transmembrane region" description="Helical" evidence="6">
    <location>
        <begin position="234"/>
        <end position="256"/>
    </location>
</feature>
<accession>A0A7X0LXF0</accession>
<evidence type="ECO:0000313" key="8">
    <source>
        <dbReference type="EMBL" id="MBB6446354.1"/>
    </source>
</evidence>
<comment type="caution">
    <text evidence="8">The sequence shown here is derived from an EMBL/GenBank/DDBJ whole genome shotgun (WGS) entry which is preliminary data.</text>
</comment>
<feature type="transmembrane region" description="Helical" evidence="6">
    <location>
        <begin position="61"/>
        <end position="80"/>
    </location>
</feature>
<dbReference type="Gene3D" id="1.10.3730.20">
    <property type="match status" value="1"/>
</dbReference>
<reference evidence="8 9" key="1">
    <citation type="submission" date="2020-08" db="EMBL/GenBank/DDBJ databases">
        <title>Genomic Encyclopedia of Type Strains, Phase IV (KMG-IV): sequencing the most valuable type-strain genomes for metagenomic binning, comparative biology and taxonomic classification.</title>
        <authorList>
            <person name="Goeker M."/>
        </authorList>
    </citation>
    <scope>NUCLEOTIDE SEQUENCE [LARGE SCALE GENOMIC DNA]</scope>
    <source>
        <strain evidence="8 9">DSM 5391</strain>
    </source>
</reference>
<dbReference type="EMBL" id="JACHGK010000011">
    <property type="protein sequence ID" value="MBB6446354.1"/>
    <property type="molecule type" value="Genomic_DNA"/>
</dbReference>
<feature type="domain" description="EamA" evidence="7">
    <location>
        <begin position="3"/>
        <end position="135"/>
    </location>
</feature>
<protein>
    <submittedName>
        <fullName evidence="8">Drug/metabolite transporter (DMT)-like permease</fullName>
    </submittedName>
</protein>
<dbReference type="InterPro" id="IPR050638">
    <property type="entry name" value="AA-Vitamin_Transporters"/>
</dbReference>
<dbReference type="SUPFAM" id="SSF103481">
    <property type="entry name" value="Multidrug resistance efflux transporter EmrE"/>
    <property type="match status" value="2"/>
</dbReference>
<keyword evidence="5 6" id="KW-0472">Membrane</keyword>
<feature type="transmembrane region" description="Helical" evidence="6">
    <location>
        <begin position="150"/>
        <end position="167"/>
    </location>
</feature>
<dbReference type="PANTHER" id="PTHR32322">
    <property type="entry name" value="INNER MEMBRANE TRANSPORTER"/>
    <property type="match status" value="1"/>
</dbReference>
<evidence type="ECO:0000256" key="2">
    <source>
        <dbReference type="ARBA" id="ARBA00007362"/>
    </source>
</evidence>
<name>A0A7X0LXF0_9BACI</name>
<keyword evidence="4 6" id="KW-1133">Transmembrane helix</keyword>
<evidence type="ECO:0000259" key="7">
    <source>
        <dbReference type="Pfam" id="PF00892"/>
    </source>
</evidence>
<evidence type="ECO:0000313" key="9">
    <source>
        <dbReference type="Proteomes" id="UP000531594"/>
    </source>
</evidence>
<feature type="transmembrane region" description="Helical" evidence="6">
    <location>
        <begin position="119"/>
        <end position="138"/>
    </location>
</feature>
<feature type="transmembrane region" description="Helical" evidence="6">
    <location>
        <begin position="179"/>
        <end position="198"/>
    </location>
</feature>
<gene>
    <name evidence="8" type="ORF">HNR53_003013</name>
</gene>
<evidence type="ECO:0000256" key="4">
    <source>
        <dbReference type="ARBA" id="ARBA00022989"/>
    </source>
</evidence>
<dbReference type="Proteomes" id="UP000531594">
    <property type="component" value="Unassembled WGS sequence"/>
</dbReference>
<evidence type="ECO:0000256" key="1">
    <source>
        <dbReference type="ARBA" id="ARBA00004127"/>
    </source>
</evidence>